<proteinExistence type="predicted"/>
<dbReference type="Proteomes" id="UP000249390">
    <property type="component" value="Unassembled WGS sequence"/>
</dbReference>
<keyword evidence="2" id="KW-1185">Reference proteome</keyword>
<evidence type="ECO:0000313" key="2">
    <source>
        <dbReference type="Proteomes" id="UP000249390"/>
    </source>
</evidence>
<evidence type="ECO:0000313" key="1">
    <source>
        <dbReference type="EMBL" id="RAL37520.1"/>
    </source>
</evidence>
<protein>
    <submittedName>
        <fullName evidence="1">Uncharacterized protein</fullName>
    </submittedName>
</protein>
<dbReference type="InterPro" id="IPR021475">
    <property type="entry name" value="Pants/Emi1-like"/>
</dbReference>
<dbReference type="Pfam" id="PF11326">
    <property type="entry name" value="PANTS-like"/>
    <property type="match status" value="1"/>
</dbReference>
<dbReference type="PANTHER" id="PTHR28052:SF1">
    <property type="entry name" value="UPF0545 PROTEIN C22ORF39"/>
    <property type="match status" value="1"/>
</dbReference>
<dbReference type="PANTHER" id="PTHR28052">
    <property type="entry name" value="UPF0545 PROTEIN C22ORF39"/>
    <property type="match status" value="1"/>
</dbReference>
<name>A0A328CXW9_9ASTE</name>
<reference evidence="1 2" key="1">
    <citation type="submission" date="2018-06" db="EMBL/GenBank/DDBJ databases">
        <title>The Genome of Cuscuta australis (Dodder) Provides Insight into the Evolution of Plant Parasitism.</title>
        <authorList>
            <person name="Liu H."/>
        </authorList>
    </citation>
    <scope>NUCLEOTIDE SEQUENCE [LARGE SCALE GENOMIC DNA]</scope>
    <source>
        <strain evidence="2">cv. Yunnan</strain>
        <tissue evidence="1">Vines</tissue>
    </source>
</reference>
<sequence length="88" mass="10512">MEKQRRPCAACFRDLLSCYSPVHQMKQYYRVGVLDNCYDKWSALSDCLRSKKVEGNIKKPHIWTFRTPEEAGRHWNLLFGHIVNKKKR</sequence>
<accession>A0A328CXW9</accession>
<dbReference type="EMBL" id="NQVE01000215">
    <property type="protein sequence ID" value="RAL37520.1"/>
    <property type="molecule type" value="Genomic_DNA"/>
</dbReference>
<gene>
    <name evidence="1" type="ORF">DM860_000214</name>
</gene>
<dbReference type="AlphaFoldDB" id="A0A328CXW9"/>
<comment type="caution">
    <text evidence="1">The sequence shown here is derived from an EMBL/GenBank/DDBJ whole genome shotgun (WGS) entry which is preliminary data.</text>
</comment>
<organism evidence="1 2">
    <name type="scientific">Cuscuta australis</name>
    <dbReference type="NCBI Taxonomy" id="267555"/>
    <lineage>
        <taxon>Eukaryota</taxon>
        <taxon>Viridiplantae</taxon>
        <taxon>Streptophyta</taxon>
        <taxon>Embryophyta</taxon>
        <taxon>Tracheophyta</taxon>
        <taxon>Spermatophyta</taxon>
        <taxon>Magnoliopsida</taxon>
        <taxon>eudicotyledons</taxon>
        <taxon>Gunneridae</taxon>
        <taxon>Pentapetalae</taxon>
        <taxon>asterids</taxon>
        <taxon>lamiids</taxon>
        <taxon>Solanales</taxon>
        <taxon>Convolvulaceae</taxon>
        <taxon>Cuscuteae</taxon>
        <taxon>Cuscuta</taxon>
        <taxon>Cuscuta subgen. Grammica</taxon>
        <taxon>Cuscuta sect. Cleistogrammica</taxon>
    </lineage>
</organism>